<dbReference type="PANTHER" id="PTHR43161">
    <property type="entry name" value="SORBITOL DEHYDROGENASE"/>
    <property type="match status" value="1"/>
</dbReference>
<dbReference type="EC" id="1.1.1.103" evidence="10"/>
<dbReference type="GO" id="GO:0006062">
    <property type="term" value="P:sorbitol catabolic process"/>
    <property type="evidence" value="ECO:0007669"/>
    <property type="project" value="TreeGrafter"/>
</dbReference>
<comment type="cofactor">
    <cofactor evidence="1 7">
        <name>Zn(2+)</name>
        <dbReference type="ChEBI" id="CHEBI:29105"/>
    </cofactor>
</comment>
<evidence type="ECO:0000313" key="10">
    <source>
        <dbReference type="EMBL" id="CCH43897.1"/>
    </source>
</evidence>
<evidence type="ECO:0000256" key="3">
    <source>
        <dbReference type="ARBA" id="ARBA00022723"/>
    </source>
</evidence>
<evidence type="ECO:0000259" key="9">
    <source>
        <dbReference type="Pfam" id="PF08240"/>
    </source>
</evidence>
<dbReference type="EMBL" id="CAIF01000096">
    <property type="protein sequence ID" value="CCH43897.1"/>
    <property type="molecule type" value="Genomic_DNA"/>
</dbReference>
<dbReference type="eggNOG" id="KOG0024">
    <property type="taxonomic scope" value="Eukaryota"/>
</dbReference>
<evidence type="ECO:0000256" key="2">
    <source>
        <dbReference type="ARBA" id="ARBA00008072"/>
    </source>
</evidence>
<dbReference type="AlphaFoldDB" id="K0KNY8"/>
<protein>
    <submittedName>
        <fullName evidence="10">L-threonine 3-dehydrogenase</fullName>
        <ecNumber evidence="10">1.1.1.103</ecNumber>
    </submittedName>
</protein>
<keyword evidence="3 7" id="KW-0479">Metal-binding</keyword>
<dbReference type="Gene3D" id="3.90.180.10">
    <property type="entry name" value="Medium-chain alcohol dehydrogenases, catalytic domain"/>
    <property type="match status" value="1"/>
</dbReference>
<dbReference type="InterPro" id="IPR013154">
    <property type="entry name" value="ADH-like_N"/>
</dbReference>
<dbReference type="PANTHER" id="PTHR43161:SF4">
    <property type="entry name" value="D-XYLULOSE REDUCTASE"/>
    <property type="match status" value="1"/>
</dbReference>
<dbReference type="InParanoid" id="K0KNY8"/>
<comment type="caution">
    <text evidence="10">The sequence shown here is derived from an EMBL/GenBank/DDBJ whole genome shotgun (WGS) entry which is preliminary data.</text>
</comment>
<evidence type="ECO:0000256" key="5">
    <source>
        <dbReference type="ARBA" id="ARBA00023002"/>
    </source>
</evidence>
<proteinExistence type="inferred from homology"/>
<dbReference type="Proteomes" id="UP000009328">
    <property type="component" value="Unassembled WGS sequence"/>
</dbReference>
<name>K0KNY8_WICCF</name>
<reference evidence="10 11" key="1">
    <citation type="journal article" date="2012" name="Eukaryot. Cell">
        <title>Draft genome sequence of Wickerhamomyces ciferrii NRRL Y-1031 F-60-10.</title>
        <authorList>
            <person name="Schneider J."/>
            <person name="Andrea H."/>
            <person name="Blom J."/>
            <person name="Jaenicke S."/>
            <person name="Ruckert C."/>
            <person name="Schorsch C."/>
            <person name="Szczepanowski R."/>
            <person name="Farwick M."/>
            <person name="Goesmann A."/>
            <person name="Puhler A."/>
            <person name="Schaffer S."/>
            <person name="Tauch A."/>
            <person name="Kohler T."/>
            <person name="Brinkrolf K."/>
        </authorList>
    </citation>
    <scope>NUCLEOTIDE SEQUENCE [LARGE SCALE GENOMIC DNA]</scope>
    <source>
        <strain evidence="11">ATCC 14091 / BCRC 22168 / CBS 111 / JCM 3599 / NBRC 0793 / NRRL Y-1031 F-60-10</strain>
    </source>
</reference>
<evidence type="ECO:0000313" key="11">
    <source>
        <dbReference type="Proteomes" id="UP000009328"/>
    </source>
</evidence>
<dbReference type="CDD" id="cd05285">
    <property type="entry name" value="sorbitol_DH"/>
    <property type="match status" value="1"/>
</dbReference>
<organism evidence="10 11">
    <name type="scientific">Wickerhamomyces ciferrii (strain ATCC 14091 / BCRC 22168 / CBS 111 / JCM 3599 / NBRC 0793 / NRRL Y-1031 F-60-10)</name>
    <name type="common">Yeast</name>
    <name type="synonym">Pichia ciferrii</name>
    <dbReference type="NCBI Taxonomy" id="1206466"/>
    <lineage>
        <taxon>Eukaryota</taxon>
        <taxon>Fungi</taxon>
        <taxon>Dikarya</taxon>
        <taxon>Ascomycota</taxon>
        <taxon>Saccharomycotina</taxon>
        <taxon>Saccharomycetes</taxon>
        <taxon>Phaffomycetales</taxon>
        <taxon>Wickerhamomycetaceae</taxon>
        <taxon>Wickerhamomyces</taxon>
    </lineage>
</organism>
<dbReference type="InterPro" id="IPR011032">
    <property type="entry name" value="GroES-like_sf"/>
</dbReference>
<dbReference type="PROSITE" id="PS00059">
    <property type="entry name" value="ADH_ZINC"/>
    <property type="match status" value="1"/>
</dbReference>
<dbReference type="GO" id="GO:0008743">
    <property type="term" value="F:L-threonine 3-dehydrogenase activity"/>
    <property type="evidence" value="ECO:0007669"/>
    <property type="project" value="UniProtKB-EC"/>
</dbReference>
<dbReference type="SUPFAM" id="SSF50129">
    <property type="entry name" value="GroES-like"/>
    <property type="match status" value="1"/>
</dbReference>
<keyword evidence="5 10" id="KW-0560">Oxidoreductase</keyword>
<feature type="domain" description="Alcohol dehydrogenase-like C-terminal" evidence="8">
    <location>
        <begin position="181"/>
        <end position="317"/>
    </location>
</feature>
<evidence type="ECO:0000259" key="8">
    <source>
        <dbReference type="Pfam" id="PF00107"/>
    </source>
</evidence>
<keyword evidence="4 7" id="KW-0862">Zinc</keyword>
<dbReference type="Pfam" id="PF08240">
    <property type="entry name" value="ADH_N"/>
    <property type="match status" value="1"/>
</dbReference>
<dbReference type="FunFam" id="3.40.50.720:FF:000068">
    <property type="entry name" value="Sorbitol dehydrogenase"/>
    <property type="match status" value="1"/>
</dbReference>
<dbReference type="HOGENOM" id="CLU_026673_11_5_1"/>
<dbReference type="InterPro" id="IPR002328">
    <property type="entry name" value="ADH_Zn_CS"/>
</dbReference>
<comment type="similarity">
    <text evidence="2 7">Belongs to the zinc-containing alcohol dehydrogenase family.</text>
</comment>
<evidence type="ECO:0000256" key="4">
    <source>
        <dbReference type="ARBA" id="ARBA00022833"/>
    </source>
</evidence>
<gene>
    <name evidence="10" type="ORF">BN7_3452</name>
</gene>
<dbReference type="STRING" id="1206466.K0KNY8"/>
<accession>K0KNY8</accession>
<dbReference type="Pfam" id="PF00107">
    <property type="entry name" value="ADH_zinc_N"/>
    <property type="match status" value="1"/>
</dbReference>
<sequence length="362" mass="39758">MCRSCFNPSVQVTVDHKIEIKENDVPQLKFGEVLIHPRATGICGSDIHLWKHGQIGELKVLGNLVLGHEASGDIIDVAEDVTNVKIGDKVAIEPQIPCNTCFLCRQGDYNLCQDVKFIGVYPNSGSMQRYLVHDARYVFKLPENMTYTQGALVEPLSVAYHGVERADLKLGHGVMIAGAGPIGLATLLLVNAAGCAPIVITDLSEGRLKFAKELVPNVIAHKIDVKLTPQETGIQIRKLFGPKEDDAPSRVLECTGVESSVVTCSYTVRRSGILMIIGVGKEVFNNFPFMQLSFAEIDVKFSNRYHDSWPTIINMISSGLLQVDKLITHRFPLERADEAIELAGDPRKGSIKVIVEDRNGTL</sequence>
<dbReference type="Gene3D" id="3.40.50.720">
    <property type="entry name" value="NAD(P)-binding Rossmann-like Domain"/>
    <property type="match status" value="1"/>
</dbReference>
<dbReference type="GO" id="GO:0003939">
    <property type="term" value="F:L-iditol 2-dehydrogenase (NAD+) activity"/>
    <property type="evidence" value="ECO:0007669"/>
    <property type="project" value="TreeGrafter"/>
</dbReference>
<dbReference type="SUPFAM" id="SSF51735">
    <property type="entry name" value="NAD(P)-binding Rossmann-fold domains"/>
    <property type="match status" value="1"/>
</dbReference>
<dbReference type="InterPro" id="IPR013149">
    <property type="entry name" value="ADH-like_C"/>
</dbReference>
<feature type="domain" description="Alcohol dehydrogenase-like N-terminal" evidence="9">
    <location>
        <begin position="31"/>
        <end position="143"/>
    </location>
</feature>
<evidence type="ECO:0000256" key="1">
    <source>
        <dbReference type="ARBA" id="ARBA00001947"/>
    </source>
</evidence>
<dbReference type="InterPro" id="IPR045306">
    <property type="entry name" value="SDH-like"/>
</dbReference>
<dbReference type="GO" id="GO:0008270">
    <property type="term" value="F:zinc ion binding"/>
    <property type="evidence" value="ECO:0007669"/>
    <property type="project" value="InterPro"/>
</dbReference>
<dbReference type="InterPro" id="IPR036291">
    <property type="entry name" value="NAD(P)-bd_dom_sf"/>
</dbReference>
<evidence type="ECO:0000256" key="7">
    <source>
        <dbReference type="RuleBase" id="RU361277"/>
    </source>
</evidence>
<keyword evidence="6" id="KW-0520">NAD</keyword>
<keyword evidence="11" id="KW-1185">Reference proteome</keyword>
<evidence type="ECO:0000256" key="6">
    <source>
        <dbReference type="ARBA" id="ARBA00023027"/>
    </source>
</evidence>